<accession>A0AC61NEQ1</accession>
<reference evidence="1" key="1">
    <citation type="submission" date="2021-08" db="EMBL/GenBank/DDBJ databases">
        <title>Novel anaerobic bacterium isolated from sea squirt in East Sea, Republic of Korea.</title>
        <authorList>
            <person name="Nguyen T.H."/>
            <person name="Li Z."/>
            <person name="Lee Y.-J."/>
            <person name="Ko J."/>
            <person name="Kim S.-G."/>
        </authorList>
    </citation>
    <scope>NUCLEOTIDE SEQUENCE</scope>
    <source>
        <strain evidence="1">KCTC 25031</strain>
    </source>
</reference>
<dbReference type="EMBL" id="CP081303">
    <property type="protein sequence ID" value="QZE14065.1"/>
    <property type="molecule type" value="Genomic_DNA"/>
</dbReference>
<keyword evidence="2" id="KW-1185">Reference proteome</keyword>
<name>A0AC61NEQ1_9BACT</name>
<gene>
    <name evidence="1" type="ORF">K4L44_16280</name>
</gene>
<evidence type="ECO:0000313" key="2">
    <source>
        <dbReference type="Proteomes" id="UP000826212"/>
    </source>
</evidence>
<proteinExistence type="predicted"/>
<evidence type="ECO:0000313" key="1">
    <source>
        <dbReference type="EMBL" id="QZE14065.1"/>
    </source>
</evidence>
<dbReference type="Proteomes" id="UP000826212">
    <property type="component" value="Chromosome"/>
</dbReference>
<organism evidence="1 2">
    <name type="scientific">Halosquirtibacter laminarini</name>
    <dbReference type="NCBI Taxonomy" id="3374600"/>
    <lineage>
        <taxon>Bacteria</taxon>
        <taxon>Pseudomonadati</taxon>
        <taxon>Bacteroidota</taxon>
        <taxon>Bacteroidia</taxon>
        <taxon>Marinilabiliales</taxon>
        <taxon>Prolixibacteraceae</taxon>
        <taxon>Halosquirtibacter</taxon>
    </lineage>
</organism>
<sequence>MKKITFTLSLLAIMFTSCKNKQKESDSKPLVEVEEQATEVEKPVKKETEKVVTAPVVEKKKKPTKPKKEVVAPVAKKETPVASKKKEVHAITLAQGTVITASSASVVDTKDLNLGDEVALIITKDIKTTEGVVITRGSSAKAVVKAIQKEKKMSGISKLDLVLKEVAIQGKSYPTNSAPLHFEGKNRTANTAVKTGVGAGIGAAVGALVSKNKGEGAAIGAAIGAVAGGATNAVSKKKSLVLDEHTQMEFSLSKVLKFQFNENY</sequence>
<protein>
    <submittedName>
        <fullName evidence="1">Uncharacterized protein</fullName>
    </submittedName>
</protein>